<feature type="transmembrane region" description="Helical" evidence="2">
    <location>
        <begin position="467"/>
        <end position="489"/>
    </location>
</feature>
<evidence type="ECO:0000256" key="1">
    <source>
        <dbReference type="SAM" id="MobiDB-lite"/>
    </source>
</evidence>
<keyword evidence="4" id="KW-1185">Reference proteome</keyword>
<keyword evidence="2" id="KW-1133">Transmembrane helix</keyword>
<sequence length="557" mass="62197">METINHVCGYKCEAINHEGQFFVAQSNEPLINNSINFVTTVFCGTKNFGHSSIIVGGNTGFILTYINSSHNYNKLSEKSYGTCFRTSDLKSFNVQYFNFIHSTGVDIVNTHNTPEGILDSGNFQNCSTTYVFKYRGKIVIRNSYFDNLVHESSYFEYGGPSYTATILTVYNCRFDVKPNDFNLDASNIDENPLKTTQIIGHENLDNCPVASDRFTQSEDFTISSIFTSSSQFTKSSQFSPSNKFSDSKSFTSSSQFSSSKSFTSSSQFTKSSPFSQSAVFSDSKSFTPSSQFSDSKSFTPSSQFSDSKSFTPSSQFSDSKSFTPSSQFSDSKSFTPSSQFSESESFSPSAKFDHTKSFTPSFQFSKSDTFTESLKFTLSRYFSSSSKFTSSPSFSPSFHFSRSKQFSPSDFILITVNQTSPFTPSNVFTPSFTFSPNATKYPDGLGGYDRAQVSGGHLQSTASTASIGATAGISLGFLGISVPLMILYLRNRQRQLRREIDISDEFLYDSSEQSTSYSYSYYTYDYEYEYGEYDEHEYASVSRSYSDFNGAYVSFDD</sequence>
<comment type="caution">
    <text evidence="3">The sequence shown here is derived from an EMBL/GenBank/DDBJ whole genome shotgun (WGS) entry which is preliminary data.</text>
</comment>
<evidence type="ECO:0000313" key="3">
    <source>
        <dbReference type="EMBL" id="KAK8867109.1"/>
    </source>
</evidence>
<evidence type="ECO:0000256" key="2">
    <source>
        <dbReference type="SAM" id="Phobius"/>
    </source>
</evidence>
<keyword evidence="2" id="KW-0472">Membrane</keyword>
<dbReference type="Proteomes" id="UP001470230">
    <property type="component" value="Unassembled WGS sequence"/>
</dbReference>
<feature type="region of interest" description="Disordered" evidence="1">
    <location>
        <begin position="286"/>
        <end position="332"/>
    </location>
</feature>
<proteinExistence type="predicted"/>
<organism evidence="3 4">
    <name type="scientific">Tritrichomonas musculus</name>
    <dbReference type="NCBI Taxonomy" id="1915356"/>
    <lineage>
        <taxon>Eukaryota</taxon>
        <taxon>Metamonada</taxon>
        <taxon>Parabasalia</taxon>
        <taxon>Tritrichomonadida</taxon>
        <taxon>Tritrichomonadidae</taxon>
        <taxon>Tritrichomonas</taxon>
    </lineage>
</organism>
<name>A0ABR2IQB1_9EUKA</name>
<dbReference type="EMBL" id="JAPFFF010000015">
    <property type="protein sequence ID" value="KAK8867109.1"/>
    <property type="molecule type" value="Genomic_DNA"/>
</dbReference>
<keyword evidence="2" id="KW-0812">Transmembrane</keyword>
<feature type="region of interest" description="Disordered" evidence="1">
    <location>
        <begin position="252"/>
        <end position="271"/>
    </location>
</feature>
<reference evidence="3 4" key="1">
    <citation type="submission" date="2024-04" db="EMBL/GenBank/DDBJ databases">
        <title>Tritrichomonas musculus Genome.</title>
        <authorList>
            <person name="Alves-Ferreira E."/>
            <person name="Grigg M."/>
            <person name="Lorenzi H."/>
            <person name="Galac M."/>
        </authorList>
    </citation>
    <scope>NUCLEOTIDE SEQUENCE [LARGE SCALE GENOMIC DNA]</scope>
    <source>
        <strain evidence="3 4">EAF2021</strain>
    </source>
</reference>
<protein>
    <submittedName>
        <fullName evidence="3">Uncharacterized protein</fullName>
    </submittedName>
</protein>
<evidence type="ECO:0000313" key="4">
    <source>
        <dbReference type="Proteomes" id="UP001470230"/>
    </source>
</evidence>
<gene>
    <name evidence="3" type="ORF">M9Y10_010081</name>
</gene>
<accession>A0ABR2IQB1</accession>